<feature type="compositionally biased region" description="Acidic residues" evidence="1">
    <location>
        <begin position="112"/>
        <end position="132"/>
    </location>
</feature>
<dbReference type="AlphaFoldDB" id="A0A7R8ZNF0"/>
<sequence>MDPEALRRKRIMSVIKEYIKHTVNFVLHSRRLQKISGWIALVVIFGYFVFFYMSTASAGLKGIEELRRQRALRSSRMPVQSAKPNPSLSQLPEDPASKYKIKELKPDFNPLYEDEEEDTGDEEDEEEEETSEGENNSTKDNSTWMYLPGGGKIRVPKNKGKGKGKDGAYSDSEKLRFMDRVQAFQEALDEGATFTRLWVEKRFKRLESFVTRK</sequence>
<evidence type="ECO:0000256" key="2">
    <source>
        <dbReference type="SAM" id="Phobius"/>
    </source>
</evidence>
<proteinExistence type="predicted"/>
<name>A0A7R8ZNF0_9CRUS</name>
<dbReference type="EMBL" id="OB660829">
    <property type="protein sequence ID" value="CAD7226438.1"/>
    <property type="molecule type" value="Genomic_DNA"/>
</dbReference>
<protein>
    <submittedName>
        <fullName evidence="3">Uncharacterized protein</fullName>
    </submittedName>
</protein>
<reference evidence="3" key="1">
    <citation type="submission" date="2020-11" db="EMBL/GenBank/DDBJ databases">
        <authorList>
            <person name="Tran Van P."/>
        </authorList>
    </citation>
    <scope>NUCLEOTIDE SEQUENCE</scope>
</reference>
<evidence type="ECO:0000313" key="3">
    <source>
        <dbReference type="EMBL" id="CAD7226438.1"/>
    </source>
</evidence>
<feature type="region of interest" description="Disordered" evidence="1">
    <location>
        <begin position="110"/>
        <end position="170"/>
    </location>
</feature>
<feature type="region of interest" description="Disordered" evidence="1">
    <location>
        <begin position="74"/>
        <end position="95"/>
    </location>
</feature>
<gene>
    <name evidence="3" type="ORF">CTOB1V02_LOCUS4356</name>
</gene>
<keyword evidence="2" id="KW-1133">Transmembrane helix</keyword>
<accession>A0A7R8ZNF0</accession>
<keyword evidence="2" id="KW-0472">Membrane</keyword>
<organism evidence="3">
    <name type="scientific">Cyprideis torosa</name>
    <dbReference type="NCBI Taxonomy" id="163714"/>
    <lineage>
        <taxon>Eukaryota</taxon>
        <taxon>Metazoa</taxon>
        <taxon>Ecdysozoa</taxon>
        <taxon>Arthropoda</taxon>
        <taxon>Crustacea</taxon>
        <taxon>Oligostraca</taxon>
        <taxon>Ostracoda</taxon>
        <taxon>Podocopa</taxon>
        <taxon>Podocopida</taxon>
        <taxon>Cytherocopina</taxon>
        <taxon>Cytheroidea</taxon>
        <taxon>Cytherideidae</taxon>
        <taxon>Cyprideis</taxon>
    </lineage>
</organism>
<feature type="transmembrane region" description="Helical" evidence="2">
    <location>
        <begin position="35"/>
        <end position="53"/>
    </location>
</feature>
<evidence type="ECO:0000256" key="1">
    <source>
        <dbReference type="SAM" id="MobiDB-lite"/>
    </source>
</evidence>
<keyword evidence="2" id="KW-0812">Transmembrane</keyword>